<evidence type="ECO:0000256" key="1">
    <source>
        <dbReference type="SAM" id="SignalP"/>
    </source>
</evidence>
<gene>
    <name evidence="2" type="ORF">HK439_14580</name>
</gene>
<organism evidence="2 3">
    <name type="scientific">Roseibium aggregatum</name>
    <dbReference type="NCBI Taxonomy" id="187304"/>
    <lineage>
        <taxon>Bacteria</taxon>
        <taxon>Pseudomonadati</taxon>
        <taxon>Pseudomonadota</taxon>
        <taxon>Alphaproteobacteria</taxon>
        <taxon>Hyphomicrobiales</taxon>
        <taxon>Stappiaceae</taxon>
        <taxon>Roseibium</taxon>
    </lineage>
</organism>
<evidence type="ECO:0000313" key="3">
    <source>
        <dbReference type="Proteomes" id="UP000598467"/>
    </source>
</evidence>
<keyword evidence="1" id="KW-0732">Signal</keyword>
<feature type="chain" id="PRO_5037939763" evidence="1">
    <location>
        <begin position="22"/>
        <end position="189"/>
    </location>
</feature>
<proteinExistence type="predicted"/>
<sequence>MLRKFVLAAAIGFSLLQPAFAGDLVNTASEAEAALDAGKSTEAVQLMREGLIEAWKAAPLSIDKALFVKERAAGFGLYEPRPDAVFAQGETILLYLEPIGFTWKQENDIYRSDIAVDFELLSPDGDILAGKRDFGEFKFASHAFNTEYMANMTVNLTGAPKAKYMLLITLRDQLNSDQSASVQLPFEIR</sequence>
<dbReference type="AlphaFoldDB" id="A0A926P186"/>
<protein>
    <submittedName>
        <fullName evidence="2">Uncharacterized protein</fullName>
    </submittedName>
</protein>
<name>A0A926P186_9HYPH</name>
<feature type="signal peptide" evidence="1">
    <location>
        <begin position="1"/>
        <end position="21"/>
    </location>
</feature>
<comment type="caution">
    <text evidence="2">The sequence shown here is derived from an EMBL/GenBank/DDBJ whole genome shotgun (WGS) entry which is preliminary data.</text>
</comment>
<dbReference type="RefSeq" id="WP_190292245.1">
    <property type="nucleotide sequence ID" value="NZ_JABFCZ010000015.1"/>
</dbReference>
<dbReference type="EMBL" id="JABFCZ010000015">
    <property type="protein sequence ID" value="MBD1547490.1"/>
    <property type="molecule type" value="Genomic_DNA"/>
</dbReference>
<evidence type="ECO:0000313" key="2">
    <source>
        <dbReference type="EMBL" id="MBD1547490.1"/>
    </source>
</evidence>
<reference evidence="2" key="1">
    <citation type="submission" date="2020-05" db="EMBL/GenBank/DDBJ databases">
        <title>Identification of trans-AT polyketide cluster in two marine bacteria, producers of a novel glutaramide-containing polyketide sesbanimide D and analogs.</title>
        <authorList>
            <person name="Kacar D."/>
            <person name="Rodriguez P."/>
            <person name="Canedo L."/>
            <person name="Gonzalez E."/>
            <person name="Galan B."/>
            <person name="De La Calle F."/>
            <person name="Garcia J.L."/>
        </authorList>
    </citation>
    <scope>NUCLEOTIDE SEQUENCE</scope>
    <source>
        <strain evidence="2">PHM038</strain>
    </source>
</reference>
<accession>A0A926P186</accession>
<dbReference type="Proteomes" id="UP000598467">
    <property type="component" value="Unassembled WGS sequence"/>
</dbReference>